<evidence type="ECO:0000256" key="2">
    <source>
        <dbReference type="SAM" id="SignalP"/>
    </source>
</evidence>
<feature type="transmembrane region" description="Helical" evidence="1">
    <location>
        <begin position="42"/>
        <end position="63"/>
    </location>
</feature>
<accession>A0A919IKA7</accession>
<name>A0A919IKA7_9ACTN</name>
<feature type="chain" id="PRO_5037471439" evidence="2">
    <location>
        <begin position="27"/>
        <end position="76"/>
    </location>
</feature>
<proteinExistence type="predicted"/>
<protein>
    <submittedName>
        <fullName evidence="3">Uncharacterized protein</fullName>
    </submittedName>
</protein>
<keyword evidence="1" id="KW-1133">Transmembrane helix</keyword>
<evidence type="ECO:0000256" key="1">
    <source>
        <dbReference type="SAM" id="Phobius"/>
    </source>
</evidence>
<feature type="signal peptide" evidence="2">
    <location>
        <begin position="1"/>
        <end position="26"/>
    </location>
</feature>
<dbReference type="AlphaFoldDB" id="A0A919IKA7"/>
<reference evidence="3" key="1">
    <citation type="submission" date="2021-01" db="EMBL/GenBank/DDBJ databases">
        <title>Whole genome shotgun sequence of Actinoplanes cyaneus NBRC 14990.</title>
        <authorList>
            <person name="Komaki H."/>
            <person name="Tamura T."/>
        </authorList>
    </citation>
    <scope>NUCLEOTIDE SEQUENCE</scope>
    <source>
        <strain evidence="3">NBRC 14990</strain>
    </source>
</reference>
<keyword evidence="4" id="KW-1185">Reference proteome</keyword>
<dbReference type="Proteomes" id="UP000619479">
    <property type="component" value="Unassembled WGS sequence"/>
</dbReference>
<organism evidence="3 4">
    <name type="scientific">Actinoplanes cyaneus</name>
    <dbReference type="NCBI Taxonomy" id="52696"/>
    <lineage>
        <taxon>Bacteria</taxon>
        <taxon>Bacillati</taxon>
        <taxon>Actinomycetota</taxon>
        <taxon>Actinomycetes</taxon>
        <taxon>Micromonosporales</taxon>
        <taxon>Micromonosporaceae</taxon>
        <taxon>Actinoplanes</taxon>
    </lineage>
</organism>
<dbReference type="EMBL" id="BOMH01000036">
    <property type="protein sequence ID" value="GID66661.1"/>
    <property type="molecule type" value="Genomic_DNA"/>
</dbReference>
<keyword evidence="2" id="KW-0732">Signal</keyword>
<keyword evidence="1" id="KW-0472">Membrane</keyword>
<sequence>MLALSLVVLSLIVPGLLAVAASPAWAAAYYGGSVPDGMRWSLFLGTGIAVLLLVIVGEMWWLARQDARASAESDAS</sequence>
<gene>
    <name evidence="3" type="ORF">Acy02nite_45420</name>
</gene>
<comment type="caution">
    <text evidence="3">The sequence shown here is derived from an EMBL/GenBank/DDBJ whole genome shotgun (WGS) entry which is preliminary data.</text>
</comment>
<evidence type="ECO:0000313" key="3">
    <source>
        <dbReference type="EMBL" id="GID66661.1"/>
    </source>
</evidence>
<keyword evidence="1" id="KW-0812">Transmembrane</keyword>
<evidence type="ECO:0000313" key="4">
    <source>
        <dbReference type="Proteomes" id="UP000619479"/>
    </source>
</evidence>